<evidence type="ECO:0000256" key="1">
    <source>
        <dbReference type="SAM" id="MobiDB-lite"/>
    </source>
</evidence>
<feature type="compositionally biased region" description="Polar residues" evidence="1">
    <location>
        <begin position="1"/>
        <end position="11"/>
    </location>
</feature>
<feature type="region of interest" description="Disordered" evidence="1">
    <location>
        <begin position="1"/>
        <end position="20"/>
    </location>
</feature>
<dbReference type="Proteomes" id="UP001652642">
    <property type="component" value="Chromosome 3"/>
</dbReference>
<proteinExistence type="predicted"/>
<protein>
    <submittedName>
        <fullName evidence="3">A-kinase anchor protein 11 isoform X4</fullName>
    </submittedName>
</protein>
<reference evidence="3" key="1">
    <citation type="submission" date="2025-08" db="UniProtKB">
        <authorList>
            <consortium name="RefSeq"/>
        </authorList>
    </citation>
    <scope>IDENTIFICATION</scope>
</reference>
<dbReference type="GeneID" id="110084686"/>
<keyword evidence="2" id="KW-1185">Reference proteome</keyword>
<organism evidence="2 3">
    <name type="scientific">Pogona vitticeps</name>
    <name type="common">central bearded dragon</name>
    <dbReference type="NCBI Taxonomy" id="103695"/>
    <lineage>
        <taxon>Eukaryota</taxon>
        <taxon>Metazoa</taxon>
        <taxon>Chordata</taxon>
        <taxon>Craniata</taxon>
        <taxon>Vertebrata</taxon>
        <taxon>Euteleostomi</taxon>
        <taxon>Lepidosauria</taxon>
        <taxon>Squamata</taxon>
        <taxon>Bifurcata</taxon>
        <taxon>Unidentata</taxon>
        <taxon>Episquamata</taxon>
        <taxon>Toxicofera</taxon>
        <taxon>Iguania</taxon>
        <taxon>Acrodonta</taxon>
        <taxon>Agamidae</taxon>
        <taxon>Amphibolurinae</taxon>
        <taxon>Pogona</taxon>
    </lineage>
</organism>
<evidence type="ECO:0000313" key="3">
    <source>
        <dbReference type="RefSeq" id="XP_072850869.1"/>
    </source>
</evidence>
<gene>
    <name evidence="3" type="primary">AKAP11</name>
</gene>
<evidence type="ECO:0000313" key="2">
    <source>
        <dbReference type="Proteomes" id="UP001652642"/>
    </source>
</evidence>
<name>A0ABM5FZR7_9SAUR</name>
<sequence>MDSPVRVQSSQRKSKVAVRKTLQEDAPIRPQITPNLLENFSECLLPPVKALLQSQKELCTVSTEELKEEQDSFNEVTFLCFEDETAVASKIPSKPHHG</sequence>
<dbReference type="RefSeq" id="XP_072850869.1">
    <property type="nucleotide sequence ID" value="XM_072994768.1"/>
</dbReference>
<accession>A0ABM5FZR7</accession>